<evidence type="ECO:0000256" key="2">
    <source>
        <dbReference type="ARBA" id="ARBA00007431"/>
    </source>
</evidence>
<dbReference type="AlphaFoldDB" id="A0AB34GR04"/>
<proteinExistence type="inferred from homology"/>
<evidence type="ECO:0000256" key="1">
    <source>
        <dbReference type="ARBA" id="ARBA00004342"/>
    </source>
</evidence>
<dbReference type="GO" id="GO:0005834">
    <property type="term" value="C:heterotrimeric G-protein complex"/>
    <property type="evidence" value="ECO:0007669"/>
    <property type="project" value="InterPro"/>
</dbReference>
<keyword evidence="12" id="KW-1185">Reference proteome</keyword>
<dbReference type="PANTHER" id="PTHR13809">
    <property type="entry name" value="GUANINE NUCLEOTIDE-BINDING PROTEIN GAMMA SUBUNIT"/>
    <property type="match status" value="1"/>
</dbReference>
<reference evidence="11 12" key="1">
    <citation type="submission" date="2022-11" db="EMBL/GenBank/DDBJ databases">
        <title>Whole genome sequence of Eschrichtius robustus ER-17-0199.</title>
        <authorList>
            <person name="Bruniche-Olsen A."/>
            <person name="Black A.N."/>
            <person name="Fields C.J."/>
            <person name="Walden K."/>
            <person name="Dewoody J.A."/>
        </authorList>
    </citation>
    <scope>NUCLEOTIDE SEQUENCE [LARGE SCALE GENOMIC DNA]</scope>
    <source>
        <strain evidence="11">ER-17-0199</strain>
        <tissue evidence="11">Blubber</tissue>
    </source>
</reference>
<comment type="similarity">
    <text evidence="2">Belongs to the G protein gamma family.</text>
</comment>
<dbReference type="FunFam" id="4.10.260.10:FF:000001">
    <property type="entry name" value="Guanine nucleotide-binding protein subunit gamma"/>
    <property type="match status" value="1"/>
</dbReference>
<dbReference type="SMART" id="SM00224">
    <property type="entry name" value="GGL"/>
    <property type="match status" value="1"/>
</dbReference>
<keyword evidence="8" id="KW-0636">Prenylation</keyword>
<dbReference type="SMART" id="SM01224">
    <property type="entry name" value="G_gamma"/>
    <property type="match status" value="1"/>
</dbReference>
<keyword evidence="7" id="KW-0449">Lipoprotein</keyword>
<evidence type="ECO:0000256" key="9">
    <source>
        <dbReference type="SAM" id="MobiDB-lite"/>
    </source>
</evidence>
<evidence type="ECO:0000256" key="4">
    <source>
        <dbReference type="ARBA" id="ARBA00022481"/>
    </source>
</evidence>
<evidence type="ECO:0000256" key="8">
    <source>
        <dbReference type="ARBA" id="ARBA00023289"/>
    </source>
</evidence>
<dbReference type="SUPFAM" id="SSF48670">
    <property type="entry name" value="Transducin (heterotrimeric G protein), gamma chain"/>
    <property type="match status" value="1"/>
</dbReference>
<feature type="compositionally biased region" description="Basic and acidic residues" evidence="9">
    <location>
        <begin position="131"/>
        <end position="151"/>
    </location>
</feature>
<evidence type="ECO:0000256" key="6">
    <source>
        <dbReference type="ARBA" id="ARBA00023224"/>
    </source>
</evidence>
<feature type="compositionally biased region" description="Low complexity" evidence="9">
    <location>
        <begin position="160"/>
        <end position="174"/>
    </location>
</feature>
<accession>A0AB34GR04</accession>
<feature type="domain" description="G protein gamma" evidence="10">
    <location>
        <begin position="3"/>
        <end position="29"/>
    </location>
</feature>
<feature type="domain" description="G protein gamma" evidence="10">
    <location>
        <begin position="227"/>
        <end position="267"/>
    </location>
</feature>
<organism evidence="11 12">
    <name type="scientific">Eschrichtius robustus</name>
    <name type="common">California gray whale</name>
    <name type="synonym">Eschrichtius gibbosus</name>
    <dbReference type="NCBI Taxonomy" id="9764"/>
    <lineage>
        <taxon>Eukaryota</taxon>
        <taxon>Metazoa</taxon>
        <taxon>Chordata</taxon>
        <taxon>Craniata</taxon>
        <taxon>Vertebrata</taxon>
        <taxon>Euteleostomi</taxon>
        <taxon>Mammalia</taxon>
        <taxon>Eutheria</taxon>
        <taxon>Laurasiatheria</taxon>
        <taxon>Artiodactyla</taxon>
        <taxon>Whippomorpha</taxon>
        <taxon>Cetacea</taxon>
        <taxon>Mysticeti</taxon>
        <taxon>Eschrichtiidae</taxon>
        <taxon>Eschrichtius</taxon>
    </lineage>
</organism>
<dbReference type="EMBL" id="JAIQCJ010002108">
    <property type="protein sequence ID" value="KAJ8782508.1"/>
    <property type="molecule type" value="Genomic_DNA"/>
</dbReference>
<feature type="region of interest" description="Disordered" evidence="9">
    <location>
        <begin position="124"/>
        <end position="233"/>
    </location>
</feature>
<feature type="compositionally biased region" description="Low complexity" evidence="9">
    <location>
        <begin position="221"/>
        <end position="232"/>
    </location>
</feature>
<dbReference type="InterPro" id="IPR015898">
    <property type="entry name" value="G-protein_gamma-like_dom"/>
</dbReference>
<comment type="caution">
    <text evidence="11">The sequence shown here is derived from an EMBL/GenBank/DDBJ whole genome shotgun (WGS) entry which is preliminary data.</text>
</comment>
<dbReference type="Proteomes" id="UP001159641">
    <property type="component" value="Unassembled WGS sequence"/>
</dbReference>
<dbReference type="Gene3D" id="4.10.260.10">
    <property type="entry name" value="Transducin (heterotrimeric G protein), gamma chain"/>
    <property type="match status" value="2"/>
</dbReference>
<dbReference type="Pfam" id="PF00631">
    <property type="entry name" value="G-gamma"/>
    <property type="match status" value="1"/>
</dbReference>
<keyword evidence="5" id="KW-0472">Membrane</keyword>
<dbReference type="CDD" id="cd00068">
    <property type="entry name" value="GGL"/>
    <property type="match status" value="1"/>
</dbReference>
<evidence type="ECO:0000256" key="3">
    <source>
        <dbReference type="ARBA" id="ARBA00022475"/>
    </source>
</evidence>
<keyword evidence="3" id="KW-1003">Cell membrane</keyword>
<evidence type="ECO:0000259" key="10">
    <source>
        <dbReference type="PROSITE" id="PS50058"/>
    </source>
</evidence>
<keyword evidence="6" id="KW-0807">Transducer</keyword>
<dbReference type="GO" id="GO:0031681">
    <property type="term" value="F:G-protein beta-subunit binding"/>
    <property type="evidence" value="ECO:0007669"/>
    <property type="project" value="InterPro"/>
</dbReference>
<protein>
    <recommendedName>
        <fullName evidence="10">G protein gamma domain-containing protein</fullName>
    </recommendedName>
</protein>
<evidence type="ECO:0000313" key="11">
    <source>
        <dbReference type="EMBL" id="KAJ8782508.1"/>
    </source>
</evidence>
<keyword evidence="4" id="KW-0488">Methylation</keyword>
<comment type="subcellular location">
    <subcellularLocation>
        <location evidence="1">Cell membrane</location>
        <topology evidence="1">Lipid-anchor</topology>
        <orientation evidence="1">Cytoplasmic side</orientation>
    </subcellularLocation>
</comment>
<dbReference type="InterPro" id="IPR001770">
    <property type="entry name" value="G-protein_gamma"/>
</dbReference>
<dbReference type="InterPro" id="IPR036284">
    <property type="entry name" value="GGL_sf"/>
</dbReference>
<sequence>MSATNNIAQARKLVEQLRIEAGIERIKLNLKSTSGHQDDIQGFQRIETNGLVMASYTRKLSDALRNHPLTKPMSTLQRTALLPSARSSPSHCWSRVRNGWPGSADTRPHVAMGPTPVVALHLQPSQVLRPQDGDRERRAGLSERPARRAEGAQHPGAPGGLSSRRSSGIRARGPGARGGSSGAQKTLRRLSLPAALPGGKGTAEGSRPQGCARDSRGPPGSHSAAAVSKASSELMSYCEQHARNDPLLVGVPASENPFKDKKPCIIL</sequence>
<dbReference type="GO" id="GO:0007186">
    <property type="term" value="P:G protein-coupled receptor signaling pathway"/>
    <property type="evidence" value="ECO:0007669"/>
    <property type="project" value="InterPro"/>
</dbReference>
<gene>
    <name evidence="11" type="ORF">J1605_010032</name>
</gene>
<evidence type="ECO:0000256" key="5">
    <source>
        <dbReference type="ARBA" id="ARBA00023136"/>
    </source>
</evidence>
<evidence type="ECO:0000256" key="7">
    <source>
        <dbReference type="ARBA" id="ARBA00023288"/>
    </source>
</evidence>
<name>A0AB34GR04_ESCRO</name>
<evidence type="ECO:0000313" key="12">
    <source>
        <dbReference type="Proteomes" id="UP001159641"/>
    </source>
</evidence>
<dbReference type="PROSITE" id="PS50058">
    <property type="entry name" value="G_PROTEIN_GAMMA"/>
    <property type="match status" value="2"/>
</dbReference>